<organism evidence="2 3">
    <name type="scientific">Tabrizicola soli</name>
    <dbReference type="NCBI Taxonomy" id="2185115"/>
    <lineage>
        <taxon>Bacteria</taxon>
        <taxon>Pseudomonadati</taxon>
        <taxon>Pseudomonadota</taxon>
        <taxon>Alphaproteobacteria</taxon>
        <taxon>Rhodobacterales</taxon>
        <taxon>Paracoccaceae</taxon>
        <taxon>Tabrizicola</taxon>
    </lineage>
</organism>
<protein>
    <recommendedName>
        <fullName evidence="4">DUF3035 domain-containing protein</fullName>
    </recommendedName>
</protein>
<evidence type="ECO:0000313" key="2">
    <source>
        <dbReference type="EMBL" id="MFC3086125.1"/>
    </source>
</evidence>
<dbReference type="EMBL" id="JBHRSM010000015">
    <property type="protein sequence ID" value="MFC3086125.1"/>
    <property type="molecule type" value="Genomic_DNA"/>
</dbReference>
<feature type="chain" id="PRO_5045848532" description="DUF3035 domain-containing protein" evidence="1">
    <location>
        <begin position="25"/>
        <end position="54"/>
    </location>
</feature>
<evidence type="ECO:0008006" key="4">
    <source>
        <dbReference type="Google" id="ProtNLM"/>
    </source>
</evidence>
<gene>
    <name evidence="2" type="ORF">ACFOD6_08700</name>
</gene>
<dbReference type="PROSITE" id="PS51257">
    <property type="entry name" value="PROKAR_LIPOPROTEIN"/>
    <property type="match status" value="1"/>
</dbReference>
<evidence type="ECO:0000256" key="1">
    <source>
        <dbReference type="SAM" id="SignalP"/>
    </source>
</evidence>
<keyword evidence="1" id="KW-0732">Signal</keyword>
<dbReference type="RefSeq" id="WP_197645548.1">
    <property type="nucleotide sequence ID" value="NZ_JAEACP010000014.1"/>
</dbReference>
<sequence length="54" mass="5510">MTHARPLLPRLAAASLALALAGCAGPRPDAPAAYPRLLPMDEILAEAGVAPRPP</sequence>
<accession>A0ABV7DUR2</accession>
<keyword evidence="3" id="KW-1185">Reference proteome</keyword>
<reference evidence="3" key="1">
    <citation type="journal article" date="2019" name="Int. J. Syst. Evol. Microbiol.">
        <title>The Global Catalogue of Microorganisms (GCM) 10K type strain sequencing project: providing services to taxonomists for standard genome sequencing and annotation.</title>
        <authorList>
            <consortium name="The Broad Institute Genomics Platform"/>
            <consortium name="The Broad Institute Genome Sequencing Center for Infectious Disease"/>
            <person name="Wu L."/>
            <person name="Ma J."/>
        </authorList>
    </citation>
    <scope>NUCLEOTIDE SEQUENCE [LARGE SCALE GENOMIC DNA]</scope>
    <source>
        <strain evidence="3">KCTC 62102</strain>
    </source>
</reference>
<name>A0ABV7DUR2_9RHOB</name>
<proteinExistence type="predicted"/>
<feature type="signal peptide" evidence="1">
    <location>
        <begin position="1"/>
        <end position="24"/>
    </location>
</feature>
<comment type="caution">
    <text evidence="2">The sequence shown here is derived from an EMBL/GenBank/DDBJ whole genome shotgun (WGS) entry which is preliminary data.</text>
</comment>
<evidence type="ECO:0000313" key="3">
    <source>
        <dbReference type="Proteomes" id="UP001595445"/>
    </source>
</evidence>
<dbReference type="Proteomes" id="UP001595445">
    <property type="component" value="Unassembled WGS sequence"/>
</dbReference>